<dbReference type="AlphaFoldDB" id="A0A8J4GGE1"/>
<feature type="compositionally biased region" description="Acidic residues" evidence="1">
    <location>
        <begin position="679"/>
        <end position="691"/>
    </location>
</feature>
<feature type="region of interest" description="Disordered" evidence="1">
    <location>
        <begin position="669"/>
        <end position="702"/>
    </location>
</feature>
<sequence>MAPKRRASSEALPASKERRSGSEPRDRLASTLTSLNEQFASWVAFNKDSSAHLLWIDGVRDYVHHASKVLDECKAFLPPENVSALQQVVTDSTTQGWRSGHQSIKAKTETASKEDRAVEFVRLVGGLNRQFAKWVTISNETSLRMWWLEAARDYLKYANKLLTDFSDVFSDEPDSKPLFGTAKVAASTPAEPEMECRVPSFSSLPGTAPVGFGAFGTPGPNAGSGLAGLFGAPASKPASNSKGTAPATGFLAPAAAAASTGGASSTYVFGSLATTGVSTGTAAGIGGSTGVTPTTHSGGFGGFGFAVPASSAPAAAQAAASTKDAPAAATVATGFVFPPVLATAGASKDATAGATDAGTAGSIKVAAGDKSEPANAAAGTKAFGFTLTLPTSSTPVLIKADTAGNDEVAAVQPLRAFTTANFAATATTAVVTPEDATARAAEAGNVRDSKGLVGDKPAAAAAASEPANAGADGASTTSVAAAASSGLPKFGAFPKTEPTTAPVPATEEPAQPMTVGFGVGSSDNARAPASKLFVFGGPSAASSSAAAASSTAPAITSGFIFGAQPSAASSASAGAGNLAGAIFGSGAAVGGSTAPSFGVAVKDAAGVGTGTTTIGSAATAAAAFGSAASSNAPLGSFFGAAAPAGGSGTAPAIGGFSFGGSATSFSVNPNPAAAATAAEDADDNEPEPEQDEYAKEPGGVKPDETVDVLFREKARLQVPLKGPDGKLSGWQSLGVGTLSIRKAKTDTAKPFIALYMDNGACLYRAYLYKTMKLVVSDKQKSVAFSAVWGIKDAVPAMNPALFQLKAGKNREFEKVVLKLQEEMPE</sequence>
<dbReference type="Gene3D" id="2.30.29.30">
    <property type="entry name" value="Pleckstrin-homology domain (PH domain)/Phosphotyrosine-binding domain (PTB)"/>
    <property type="match status" value="1"/>
</dbReference>
<comment type="caution">
    <text evidence="3">The sequence shown here is derived from an EMBL/GenBank/DDBJ whole genome shotgun (WGS) entry which is preliminary data.</text>
</comment>
<accession>A0A8J4GGE1</accession>
<evidence type="ECO:0008006" key="6">
    <source>
        <dbReference type="Google" id="ProtNLM"/>
    </source>
</evidence>
<dbReference type="EMBL" id="BNCP01000032">
    <property type="protein sequence ID" value="GIL85375.1"/>
    <property type="molecule type" value="Genomic_DNA"/>
</dbReference>
<evidence type="ECO:0000313" key="5">
    <source>
        <dbReference type="Proteomes" id="UP000747110"/>
    </source>
</evidence>
<gene>
    <name evidence="2" type="ORF">Vretifemale_13925</name>
    <name evidence="3" type="ORF">Vretimale_10667</name>
</gene>
<dbReference type="InterPro" id="IPR011993">
    <property type="entry name" value="PH-like_dom_sf"/>
</dbReference>
<dbReference type="Proteomes" id="UP000747110">
    <property type="component" value="Unassembled WGS sequence"/>
</dbReference>
<keyword evidence="5" id="KW-1185">Reference proteome</keyword>
<feature type="compositionally biased region" description="Low complexity" evidence="1">
    <location>
        <begin position="496"/>
        <end position="510"/>
    </location>
</feature>
<dbReference type="Proteomes" id="UP000722791">
    <property type="component" value="Unassembled WGS sequence"/>
</dbReference>
<reference evidence="3" key="1">
    <citation type="journal article" date="2021" name="Proc. Natl. Acad. Sci. U.S.A.">
        <title>Three genomes in the algal genus Volvox reveal the fate of a haploid sex-determining region after a transition to homothallism.</title>
        <authorList>
            <person name="Yamamoto K."/>
            <person name="Hamaji T."/>
            <person name="Kawai-Toyooka H."/>
            <person name="Matsuzaki R."/>
            <person name="Takahashi F."/>
            <person name="Nishimura Y."/>
            <person name="Kawachi M."/>
            <person name="Noguchi H."/>
            <person name="Minakuchi Y."/>
            <person name="Umen J.G."/>
            <person name="Toyoda A."/>
            <person name="Nozaki H."/>
        </authorList>
    </citation>
    <scope>NUCLEOTIDE SEQUENCE</scope>
    <source>
        <strain evidence="3">NIES-3785</strain>
        <strain evidence="2">NIES-3786</strain>
    </source>
</reference>
<feature type="compositionally biased region" description="Low complexity" evidence="1">
    <location>
        <begin position="669"/>
        <end position="678"/>
    </location>
</feature>
<evidence type="ECO:0000256" key="1">
    <source>
        <dbReference type="SAM" id="MobiDB-lite"/>
    </source>
</evidence>
<evidence type="ECO:0000313" key="3">
    <source>
        <dbReference type="EMBL" id="GIM06342.1"/>
    </source>
</evidence>
<feature type="compositionally biased region" description="Basic and acidic residues" evidence="1">
    <location>
        <begin position="15"/>
        <end position="26"/>
    </location>
</feature>
<dbReference type="EMBL" id="BNCQ01000021">
    <property type="protein sequence ID" value="GIM06342.1"/>
    <property type="molecule type" value="Genomic_DNA"/>
</dbReference>
<organism evidence="3 4">
    <name type="scientific">Volvox reticuliferus</name>
    <dbReference type="NCBI Taxonomy" id="1737510"/>
    <lineage>
        <taxon>Eukaryota</taxon>
        <taxon>Viridiplantae</taxon>
        <taxon>Chlorophyta</taxon>
        <taxon>core chlorophytes</taxon>
        <taxon>Chlorophyceae</taxon>
        <taxon>CS clade</taxon>
        <taxon>Chlamydomonadales</taxon>
        <taxon>Volvocaceae</taxon>
        <taxon>Volvox</taxon>
    </lineage>
</organism>
<feature type="region of interest" description="Disordered" evidence="1">
    <location>
        <begin position="490"/>
        <end position="510"/>
    </location>
</feature>
<evidence type="ECO:0000313" key="2">
    <source>
        <dbReference type="EMBL" id="GIL85375.1"/>
    </source>
</evidence>
<protein>
    <recommendedName>
        <fullName evidence="6">RanBD1 domain-containing protein</fullName>
    </recommendedName>
</protein>
<evidence type="ECO:0000313" key="4">
    <source>
        <dbReference type="Proteomes" id="UP000722791"/>
    </source>
</evidence>
<dbReference type="OrthoDB" id="548738at2759"/>
<feature type="region of interest" description="Disordered" evidence="1">
    <location>
        <begin position="1"/>
        <end position="26"/>
    </location>
</feature>
<proteinExistence type="predicted"/>
<name>A0A8J4GGE1_9CHLO</name>